<proteinExistence type="predicted"/>
<protein>
    <submittedName>
        <fullName evidence="2">Uncharacterized protein</fullName>
    </submittedName>
</protein>
<feature type="region of interest" description="Disordered" evidence="1">
    <location>
        <begin position="1"/>
        <end position="74"/>
    </location>
</feature>
<dbReference type="InterPro" id="IPR018555">
    <property type="entry name" value="C630.06c-like"/>
</dbReference>
<feature type="region of interest" description="Disordered" evidence="1">
    <location>
        <begin position="180"/>
        <end position="223"/>
    </location>
</feature>
<dbReference type="Proteomes" id="UP000398389">
    <property type="component" value="Unassembled WGS sequence"/>
</dbReference>
<sequence length="223" mass="25160">MSGQKVSRSKLWSGNSDDDADSDDASIISQEAPAYVPDFVFTEVDVADNDDDEDADGEEDKPNSDSEEKDADEEAFAFNLFSGTTSKDNAVVVISKKEEATGVANDESYEVPLANRQRPDSYYFASKPTESECSALKAAAVTFDQVRSIAALCTAAQRPPKNPRKILDYTALALEARAERLRERKRRRPGKKTRERTKKRAEEIKKQRQMYNRQRRQFKSFRG</sequence>
<organism evidence="2 3">
    <name type="scientific">Magnusiomyces paraingens</name>
    <dbReference type="NCBI Taxonomy" id="2606893"/>
    <lineage>
        <taxon>Eukaryota</taxon>
        <taxon>Fungi</taxon>
        <taxon>Dikarya</taxon>
        <taxon>Ascomycota</taxon>
        <taxon>Saccharomycotina</taxon>
        <taxon>Dipodascomycetes</taxon>
        <taxon>Dipodascales</taxon>
        <taxon>Dipodascaceae</taxon>
        <taxon>Magnusiomyces</taxon>
    </lineage>
</organism>
<dbReference type="GeneID" id="43580064"/>
<dbReference type="AlphaFoldDB" id="A0A5E8BAX4"/>
<feature type="compositionally biased region" description="Basic residues" evidence="1">
    <location>
        <begin position="213"/>
        <end position="223"/>
    </location>
</feature>
<evidence type="ECO:0000313" key="3">
    <source>
        <dbReference type="Proteomes" id="UP000398389"/>
    </source>
</evidence>
<gene>
    <name evidence="2" type="ORF">SAPINGB_P001241</name>
</gene>
<dbReference type="RefSeq" id="XP_031851855.1">
    <property type="nucleotide sequence ID" value="XM_031995964.1"/>
</dbReference>
<accession>A0A5E8BAX4</accession>
<evidence type="ECO:0000313" key="2">
    <source>
        <dbReference type="EMBL" id="VVT46494.1"/>
    </source>
</evidence>
<name>A0A5E8BAX4_9ASCO</name>
<dbReference type="EMBL" id="CABVLU010000001">
    <property type="protein sequence ID" value="VVT46494.1"/>
    <property type="molecule type" value="Genomic_DNA"/>
</dbReference>
<keyword evidence="3" id="KW-1185">Reference proteome</keyword>
<feature type="compositionally biased region" description="Basic residues" evidence="1">
    <location>
        <begin position="183"/>
        <end position="199"/>
    </location>
</feature>
<evidence type="ECO:0000256" key="1">
    <source>
        <dbReference type="SAM" id="MobiDB-lite"/>
    </source>
</evidence>
<feature type="compositionally biased region" description="Acidic residues" evidence="1">
    <location>
        <begin position="45"/>
        <end position="59"/>
    </location>
</feature>
<feature type="compositionally biased region" description="Polar residues" evidence="1">
    <location>
        <begin position="1"/>
        <end position="15"/>
    </location>
</feature>
<dbReference type="Pfam" id="PF09428">
    <property type="entry name" value="DUF2011"/>
    <property type="match status" value="1"/>
</dbReference>
<reference evidence="2 3" key="1">
    <citation type="submission" date="2019-09" db="EMBL/GenBank/DDBJ databases">
        <authorList>
            <person name="Brejova B."/>
        </authorList>
    </citation>
    <scope>NUCLEOTIDE SEQUENCE [LARGE SCALE GENOMIC DNA]</scope>
</reference>